<evidence type="ECO:0000313" key="13">
    <source>
        <dbReference type="EMBL" id="KAJ4433003.1"/>
    </source>
</evidence>
<evidence type="ECO:0000256" key="11">
    <source>
        <dbReference type="SAM" id="Phobius"/>
    </source>
</evidence>
<accession>A0ABQ8SFW7</accession>
<comment type="caution">
    <text evidence="13">The sequence shown here is derived from an EMBL/GenBank/DDBJ whole genome shotgun (WGS) entry which is preliminary data.</text>
</comment>
<sequence length="127" mass="13777">MAGLCEGGNEPAGSLKAIFKLGVPHVHGKIEDGLLDGVESMLDPLKVGNTLIIVAVITTRRLRTVTNCFVMSLAVADWLVGIFVMPPAVAYNLMVPEEDQWASSGQASYFSQHSPNVKEHEFLFTYA</sequence>
<evidence type="ECO:0000256" key="1">
    <source>
        <dbReference type="ARBA" id="ARBA00004651"/>
    </source>
</evidence>
<dbReference type="Proteomes" id="UP001148838">
    <property type="component" value="Unassembled WGS sequence"/>
</dbReference>
<keyword evidence="4 11" id="KW-0812">Transmembrane</keyword>
<dbReference type="PANTHER" id="PTHR24248">
    <property type="entry name" value="ADRENERGIC RECEPTOR-RELATED G-PROTEIN COUPLED RECEPTOR"/>
    <property type="match status" value="1"/>
</dbReference>
<dbReference type="PROSITE" id="PS50262">
    <property type="entry name" value="G_PROTEIN_RECEP_F1_2"/>
    <property type="match status" value="1"/>
</dbReference>
<evidence type="ECO:0000256" key="7">
    <source>
        <dbReference type="ARBA" id="ARBA00023136"/>
    </source>
</evidence>
<gene>
    <name evidence="13" type="ORF">ANN_15260</name>
</gene>
<evidence type="ECO:0000256" key="10">
    <source>
        <dbReference type="ARBA" id="ARBA00023224"/>
    </source>
</evidence>
<dbReference type="EMBL" id="JAJSOF020000027">
    <property type="protein sequence ID" value="KAJ4433003.1"/>
    <property type="molecule type" value="Genomic_DNA"/>
</dbReference>
<keyword evidence="3" id="KW-1003">Cell membrane</keyword>
<keyword evidence="14" id="KW-1185">Reference proteome</keyword>
<protein>
    <recommendedName>
        <fullName evidence="12">G-protein coupled receptors family 1 profile domain-containing protein</fullName>
    </recommendedName>
</protein>
<evidence type="ECO:0000313" key="14">
    <source>
        <dbReference type="Proteomes" id="UP001148838"/>
    </source>
</evidence>
<name>A0ABQ8SFW7_PERAM</name>
<evidence type="ECO:0000256" key="2">
    <source>
        <dbReference type="ARBA" id="ARBA00010663"/>
    </source>
</evidence>
<keyword evidence="10" id="KW-0807">Transducer</keyword>
<dbReference type="PANTHER" id="PTHR24248:SF199">
    <property type="entry name" value="IP13425P-RELATED"/>
    <property type="match status" value="1"/>
</dbReference>
<evidence type="ECO:0000256" key="6">
    <source>
        <dbReference type="ARBA" id="ARBA00023040"/>
    </source>
</evidence>
<feature type="domain" description="G-protein coupled receptors family 1 profile" evidence="12">
    <location>
        <begin position="48"/>
        <end position="94"/>
    </location>
</feature>
<evidence type="ECO:0000259" key="12">
    <source>
        <dbReference type="PROSITE" id="PS50262"/>
    </source>
</evidence>
<comment type="subcellular location">
    <subcellularLocation>
        <location evidence="1">Cell membrane</location>
        <topology evidence="1">Multi-pass membrane protein</topology>
    </subcellularLocation>
</comment>
<evidence type="ECO:0000256" key="8">
    <source>
        <dbReference type="ARBA" id="ARBA00023157"/>
    </source>
</evidence>
<dbReference type="InterPro" id="IPR017452">
    <property type="entry name" value="GPCR_Rhodpsn_7TM"/>
</dbReference>
<feature type="transmembrane region" description="Helical" evidence="11">
    <location>
        <begin position="68"/>
        <end position="89"/>
    </location>
</feature>
<comment type="similarity">
    <text evidence="2">Belongs to the G-protein coupled receptor 1 family.</text>
</comment>
<proteinExistence type="inferred from homology"/>
<keyword evidence="5 11" id="KW-1133">Transmembrane helix</keyword>
<keyword evidence="8" id="KW-1015">Disulfide bond</keyword>
<keyword evidence="9" id="KW-0675">Receptor</keyword>
<evidence type="ECO:0000256" key="5">
    <source>
        <dbReference type="ARBA" id="ARBA00022989"/>
    </source>
</evidence>
<evidence type="ECO:0000256" key="3">
    <source>
        <dbReference type="ARBA" id="ARBA00022475"/>
    </source>
</evidence>
<organism evidence="13 14">
    <name type="scientific">Periplaneta americana</name>
    <name type="common">American cockroach</name>
    <name type="synonym">Blatta americana</name>
    <dbReference type="NCBI Taxonomy" id="6978"/>
    <lineage>
        <taxon>Eukaryota</taxon>
        <taxon>Metazoa</taxon>
        <taxon>Ecdysozoa</taxon>
        <taxon>Arthropoda</taxon>
        <taxon>Hexapoda</taxon>
        <taxon>Insecta</taxon>
        <taxon>Pterygota</taxon>
        <taxon>Neoptera</taxon>
        <taxon>Polyneoptera</taxon>
        <taxon>Dictyoptera</taxon>
        <taxon>Blattodea</taxon>
        <taxon>Blattoidea</taxon>
        <taxon>Blattidae</taxon>
        <taxon>Blattinae</taxon>
        <taxon>Periplaneta</taxon>
    </lineage>
</organism>
<dbReference type="Gene3D" id="1.20.1070.10">
    <property type="entry name" value="Rhodopsin 7-helix transmembrane proteins"/>
    <property type="match status" value="1"/>
</dbReference>
<keyword evidence="7 11" id="KW-0472">Membrane</keyword>
<evidence type="ECO:0000256" key="9">
    <source>
        <dbReference type="ARBA" id="ARBA00023170"/>
    </source>
</evidence>
<dbReference type="InterPro" id="IPR000276">
    <property type="entry name" value="GPCR_Rhodpsn"/>
</dbReference>
<dbReference type="SUPFAM" id="SSF81321">
    <property type="entry name" value="Family A G protein-coupled receptor-like"/>
    <property type="match status" value="1"/>
</dbReference>
<keyword evidence="6" id="KW-0297">G-protein coupled receptor</keyword>
<reference evidence="13 14" key="1">
    <citation type="journal article" date="2022" name="Allergy">
        <title>Genome assembly and annotation of Periplaneta americana reveal a comprehensive cockroach allergen profile.</title>
        <authorList>
            <person name="Wang L."/>
            <person name="Xiong Q."/>
            <person name="Saelim N."/>
            <person name="Wang L."/>
            <person name="Nong W."/>
            <person name="Wan A.T."/>
            <person name="Shi M."/>
            <person name="Liu X."/>
            <person name="Cao Q."/>
            <person name="Hui J.H.L."/>
            <person name="Sookrung N."/>
            <person name="Leung T.F."/>
            <person name="Tungtrongchitr A."/>
            <person name="Tsui S.K.W."/>
        </authorList>
    </citation>
    <scope>NUCLEOTIDE SEQUENCE [LARGE SCALE GENOMIC DNA]</scope>
    <source>
        <strain evidence="13">PWHHKU_190912</strain>
    </source>
</reference>
<evidence type="ECO:0000256" key="4">
    <source>
        <dbReference type="ARBA" id="ARBA00022692"/>
    </source>
</evidence>
<dbReference type="Pfam" id="PF00001">
    <property type="entry name" value="7tm_1"/>
    <property type="match status" value="1"/>
</dbReference>